<dbReference type="PANTHER" id="PTHR46695">
    <property type="entry name" value="ZINC FINGER CCCH DOMAIN-CONTAINING PROTEIN 44-RELATED"/>
    <property type="match status" value="1"/>
</dbReference>
<dbReference type="PROSITE" id="PS50089">
    <property type="entry name" value="ZF_RING_2"/>
    <property type="match status" value="1"/>
</dbReference>
<dbReference type="Gene3D" id="3.30.40.10">
    <property type="entry name" value="Zinc/RING finger domain, C3HC4 (zinc finger)"/>
    <property type="match status" value="2"/>
</dbReference>
<dbReference type="EMBL" id="JAKCXM010000190">
    <property type="protein sequence ID" value="KAJ0399212.1"/>
    <property type="molecule type" value="Genomic_DNA"/>
</dbReference>
<proteinExistence type="predicted"/>
<dbReference type="InterPro" id="IPR011011">
    <property type="entry name" value="Znf_FYVE_PHD"/>
</dbReference>
<feature type="region of interest" description="Disordered" evidence="5">
    <location>
        <begin position="7"/>
        <end position="33"/>
    </location>
</feature>
<sequence>MEMMAMATAASGSAGDSAPSSASPVGASGSLLRLSDRERDGMFRVVAPDARLAVQPVAALQADAPCTAELKLVVTDAVSGSLLQVAWLSGVTTQRDTQSLLWVATGGGGGDGDGDGEELPAPPPPFVGPTVHRVCFCFHVNSATEFELIARTVAAAARLQRMSLLEISLRMEFQMHRHRRDEPCAEAAKDRRRSASSAESHPQKQLVLLRPPVLSLASSDSRRPLHPKGAPAEPTRSPKLSGSRAGTPESAAAGAKAGEQSTPNASRIAKTPSVCVLCGTDQGARGVGLVKHPFVLKDARGAAVLVCKICLQQVLKRWVAADALRPAAGPGTPRPDSLCGLCAESAEAVQSELKACAHPQCPRVYCSQCLKKLIGRAQVHKVWRTKRWSCPNCTPDDGEPLALTKKEPPAPVAAARTPSPSGPAPKKKRRRQPEAASEDLATQQRAPLELTPQTTQAMTLVDYAANYFAFVTGRENQQPPPDESEDVCFCCRDGGDLIECDWETRRGVRCPKVYHEDCLGFAVPEKAKWICPRHRCYQCGFPAAYSCRFCVTSYCKDHLLKEIKKLGPASRELEKTTYVLCTKCDQMSLTAVEEGKVSGELLQLMLHAPTETASKKKGKRDGGGSH</sequence>
<dbReference type="CDD" id="cd15568">
    <property type="entry name" value="PHD5_NSD"/>
    <property type="match status" value="1"/>
</dbReference>
<feature type="region of interest" description="Disordered" evidence="5">
    <location>
        <begin position="400"/>
        <end position="450"/>
    </location>
</feature>
<protein>
    <recommendedName>
        <fullName evidence="6">RING-type domain-containing protein</fullName>
    </recommendedName>
</protein>
<gene>
    <name evidence="7" type="ORF">P43SY_001878</name>
</gene>
<dbReference type="SMART" id="SM00249">
    <property type="entry name" value="PHD"/>
    <property type="match status" value="2"/>
</dbReference>
<keyword evidence="1" id="KW-0479">Metal-binding</keyword>
<feature type="region of interest" description="Disordered" evidence="5">
    <location>
        <begin position="217"/>
        <end position="265"/>
    </location>
</feature>
<dbReference type="InterPro" id="IPR013083">
    <property type="entry name" value="Znf_RING/FYVE/PHD"/>
</dbReference>
<comment type="caution">
    <text evidence="7">The sequence shown here is derived from an EMBL/GenBank/DDBJ whole genome shotgun (WGS) entry which is preliminary data.</text>
</comment>
<name>A0AAD5Q9U5_PYTIN</name>
<feature type="region of interest" description="Disordered" evidence="5">
    <location>
        <begin position="177"/>
        <end position="204"/>
    </location>
</feature>
<evidence type="ECO:0000313" key="8">
    <source>
        <dbReference type="Proteomes" id="UP001209570"/>
    </source>
</evidence>
<dbReference type="AlphaFoldDB" id="A0AAD5Q9U5"/>
<feature type="domain" description="RING-type" evidence="6">
    <location>
        <begin position="339"/>
        <end position="394"/>
    </location>
</feature>
<feature type="compositionally biased region" description="Polar residues" evidence="5">
    <location>
        <begin position="440"/>
        <end position="450"/>
    </location>
</feature>
<accession>A0AAD5Q9U5</accession>
<dbReference type="InterPro" id="IPR001841">
    <property type="entry name" value="Znf_RING"/>
</dbReference>
<keyword evidence="3" id="KW-0862">Zinc</keyword>
<evidence type="ECO:0000313" key="7">
    <source>
        <dbReference type="EMBL" id="KAJ0399212.1"/>
    </source>
</evidence>
<evidence type="ECO:0000259" key="6">
    <source>
        <dbReference type="PROSITE" id="PS50089"/>
    </source>
</evidence>
<evidence type="ECO:0000256" key="2">
    <source>
        <dbReference type="ARBA" id="ARBA00022771"/>
    </source>
</evidence>
<evidence type="ECO:0000256" key="3">
    <source>
        <dbReference type="ARBA" id="ARBA00022833"/>
    </source>
</evidence>
<evidence type="ECO:0000256" key="1">
    <source>
        <dbReference type="ARBA" id="ARBA00022723"/>
    </source>
</evidence>
<keyword evidence="2 4" id="KW-0863">Zinc-finger</keyword>
<evidence type="ECO:0000256" key="4">
    <source>
        <dbReference type="PROSITE-ProRule" id="PRU00175"/>
    </source>
</evidence>
<reference evidence="7" key="1">
    <citation type="submission" date="2021-12" db="EMBL/GenBank/DDBJ databases">
        <title>Prjna785345.</title>
        <authorList>
            <person name="Rujirawat T."/>
            <person name="Krajaejun T."/>
        </authorList>
    </citation>
    <scope>NUCLEOTIDE SEQUENCE</scope>
    <source>
        <strain evidence="7">Pi057C3</strain>
    </source>
</reference>
<dbReference type="PANTHER" id="PTHR46695:SF5">
    <property type="entry name" value="RNA POLYMERASE-ASSOCIATED PROTEIN RTF1 HOMOLOG"/>
    <property type="match status" value="1"/>
</dbReference>
<feature type="compositionally biased region" description="Low complexity" evidence="5">
    <location>
        <begin position="7"/>
        <end position="30"/>
    </location>
</feature>
<dbReference type="GO" id="GO:0008270">
    <property type="term" value="F:zinc ion binding"/>
    <property type="evidence" value="ECO:0007669"/>
    <property type="project" value="UniProtKB-KW"/>
</dbReference>
<keyword evidence="8" id="KW-1185">Reference proteome</keyword>
<dbReference type="SUPFAM" id="SSF57903">
    <property type="entry name" value="FYVE/PHD zinc finger"/>
    <property type="match status" value="1"/>
</dbReference>
<dbReference type="InterPro" id="IPR001965">
    <property type="entry name" value="Znf_PHD"/>
</dbReference>
<dbReference type="Proteomes" id="UP001209570">
    <property type="component" value="Unassembled WGS sequence"/>
</dbReference>
<organism evidence="7 8">
    <name type="scientific">Pythium insidiosum</name>
    <name type="common">Pythiosis disease agent</name>
    <dbReference type="NCBI Taxonomy" id="114742"/>
    <lineage>
        <taxon>Eukaryota</taxon>
        <taxon>Sar</taxon>
        <taxon>Stramenopiles</taxon>
        <taxon>Oomycota</taxon>
        <taxon>Peronosporomycetes</taxon>
        <taxon>Pythiales</taxon>
        <taxon>Pythiaceae</taxon>
        <taxon>Pythium</taxon>
    </lineage>
</organism>
<evidence type="ECO:0000256" key="5">
    <source>
        <dbReference type="SAM" id="MobiDB-lite"/>
    </source>
</evidence>
<feature type="compositionally biased region" description="Basic and acidic residues" evidence="5">
    <location>
        <begin position="180"/>
        <end position="189"/>
    </location>
</feature>